<feature type="domain" description="HTH lysR-type" evidence="5">
    <location>
        <begin position="1"/>
        <end position="58"/>
    </location>
</feature>
<dbReference type="InterPro" id="IPR000847">
    <property type="entry name" value="LysR_HTH_N"/>
</dbReference>
<keyword evidence="3" id="KW-0238">DNA-binding</keyword>
<gene>
    <name evidence="6" type="ORF">P9B03_18610</name>
</gene>
<evidence type="ECO:0000259" key="5">
    <source>
        <dbReference type="PROSITE" id="PS50931"/>
    </source>
</evidence>
<evidence type="ECO:0000256" key="2">
    <source>
        <dbReference type="ARBA" id="ARBA00023015"/>
    </source>
</evidence>
<dbReference type="AlphaFoldDB" id="A0AAW9NS70"/>
<dbReference type="Gene3D" id="1.10.10.10">
    <property type="entry name" value="Winged helix-like DNA-binding domain superfamily/Winged helix DNA-binding domain"/>
    <property type="match status" value="1"/>
</dbReference>
<dbReference type="Gene3D" id="3.40.190.290">
    <property type="match status" value="1"/>
</dbReference>
<evidence type="ECO:0000313" key="7">
    <source>
        <dbReference type="Proteomes" id="UP001344888"/>
    </source>
</evidence>
<reference evidence="6 7" key="1">
    <citation type="submission" date="2023-03" db="EMBL/GenBank/DDBJ databases">
        <title>Bacillus Genome Sequencing.</title>
        <authorList>
            <person name="Dunlap C."/>
        </authorList>
    </citation>
    <scope>NUCLEOTIDE SEQUENCE [LARGE SCALE GENOMIC DNA]</scope>
    <source>
        <strain evidence="6 7">B-59205</strain>
    </source>
</reference>
<dbReference type="PANTHER" id="PTHR30126">
    <property type="entry name" value="HTH-TYPE TRANSCRIPTIONAL REGULATOR"/>
    <property type="match status" value="1"/>
</dbReference>
<keyword evidence="2" id="KW-0805">Transcription regulation</keyword>
<dbReference type="SUPFAM" id="SSF46785">
    <property type="entry name" value="Winged helix' DNA-binding domain"/>
    <property type="match status" value="1"/>
</dbReference>
<dbReference type="RefSeq" id="WP_326125021.1">
    <property type="nucleotide sequence ID" value="NZ_JARSFG010000030.1"/>
</dbReference>
<comment type="caution">
    <text evidence="6">The sequence shown here is derived from an EMBL/GenBank/DDBJ whole genome shotgun (WGS) entry which is preliminary data.</text>
</comment>
<dbReference type="InterPro" id="IPR036388">
    <property type="entry name" value="WH-like_DNA-bd_sf"/>
</dbReference>
<evidence type="ECO:0000256" key="3">
    <source>
        <dbReference type="ARBA" id="ARBA00023125"/>
    </source>
</evidence>
<dbReference type="GO" id="GO:0003700">
    <property type="term" value="F:DNA-binding transcription factor activity"/>
    <property type="evidence" value="ECO:0007669"/>
    <property type="project" value="InterPro"/>
</dbReference>
<protein>
    <submittedName>
        <fullName evidence="6">LysR family transcriptional regulator</fullName>
    </submittedName>
</protein>
<sequence length="292" mass="34173">MELKWIQSFVVAAETGNFREAAEKLFISQPSITVHIQLLEESLQVKLFQREHTKIRLSEEGKFFLKQAKGILQQVEDSKRATLFYANQHRKNITIALSPLLVETNLPHIIYQFLMEQKEYEIKITVVDSEQMDEQLLANQVHIGIGIGRSSQHLIHAEKIMSSPLQLVVPLDSYDDETGEHYDYHLLFEKYPLFTGHLKEATLIEPLLEKQFPFLRTMTIAQTYIVKHFVKDGLGMAFLPKSIIYKEMMEGRFNLIDFDLFELPAIDIFMKYDKENEQLLPLLKKIRDSYMY</sequence>
<comment type="similarity">
    <text evidence="1">Belongs to the LysR transcriptional regulatory family.</text>
</comment>
<accession>A0AAW9NS70</accession>
<dbReference type="Pfam" id="PF03466">
    <property type="entry name" value="LysR_substrate"/>
    <property type="match status" value="1"/>
</dbReference>
<dbReference type="Proteomes" id="UP001344888">
    <property type="component" value="Unassembled WGS sequence"/>
</dbReference>
<dbReference type="SUPFAM" id="SSF53850">
    <property type="entry name" value="Periplasmic binding protein-like II"/>
    <property type="match status" value="1"/>
</dbReference>
<dbReference type="InterPro" id="IPR036390">
    <property type="entry name" value="WH_DNA-bd_sf"/>
</dbReference>
<evidence type="ECO:0000256" key="4">
    <source>
        <dbReference type="ARBA" id="ARBA00023163"/>
    </source>
</evidence>
<dbReference type="Pfam" id="PF00126">
    <property type="entry name" value="HTH_1"/>
    <property type="match status" value="1"/>
</dbReference>
<dbReference type="FunFam" id="1.10.10.10:FF:000001">
    <property type="entry name" value="LysR family transcriptional regulator"/>
    <property type="match status" value="1"/>
</dbReference>
<evidence type="ECO:0000313" key="6">
    <source>
        <dbReference type="EMBL" id="MEC1180482.1"/>
    </source>
</evidence>
<dbReference type="PRINTS" id="PR00039">
    <property type="entry name" value="HTHLYSR"/>
</dbReference>
<dbReference type="InterPro" id="IPR005119">
    <property type="entry name" value="LysR_subst-bd"/>
</dbReference>
<dbReference type="GO" id="GO:0000976">
    <property type="term" value="F:transcription cis-regulatory region binding"/>
    <property type="evidence" value="ECO:0007669"/>
    <property type="project" value="TreeGrafter"/>
</dbReference>
<name>A0AAW9NS70_9BACL</name>
<organism evidence="6 7">
    <name type="scientific">Metasolibacillus meyeri</name>
    <dbReference type="NCBI Taxonomy" id="1071052"/>
    <lineage>
        <taxon>Bacteria</taxon>
        <taxon>Bacillati</taxon>
        <taxon>Bacillota</taxon>
        <taxon>Bacilli</taxon>
        <taxon>Bacillales</taxon>
        <taxon>Caryophanaceae</taxon>
        <taxon>Metasolibacillus</taxon>
    </lineage>
</organism>
<proteinExistence type="inferred from homology"/>
<dbReference type="EMBL" id="JARSFG010000030">
    <property type="protein sequence ID" value="MEC1180482.1"/>
    <property type="molecule type" value="Genomic_DNA"/>
</dbReference>
<dbReference type="CDD" id="cd05466">
    <property type="entry name" value="PBP2_LTTR_substrate"/>
    <property type="match status" value="1"/>
</dbReference>
<dbReference type="PANTHER" id="PTHR30126:SF64">
    <property type="entry name" value="HTH-TYPE TRANSCRIPTIONAL REGULATOR CITR"/>
    <property type="match status" value="1"/>
</dbReference>
<keyword evidence="4" id="KW-0804">Transcription</keyword>
<keyword evidence="7" id="KW-1185">Reference proteome</keyword>
<dbReference type="PROSITE" id="PS50931">
    <property type="entry name" value="HTH_LYSR"/>
    <property type="match status" value="1"/>
</dbReference>
<evidence type="ECO:0000256" key="1">
    <source>
        <dbReference type="ARBA" id="ARBA00009437"/>
    </source>
</evidence>